<organism evidence="2 3">
    <name type="scientific">Cafeteria roenbergensis</name>
    <name type="common">Marine flagellate</name>
    <dbReference type="NCBI Taxonomy" id="33653"/>
    <lineage>
        <taxon>Eukaryota</taxon>
        <taxon>Sar</taxon>
        <taxon>Stramenopiles</taxon>
        <taxon>Bigyra</taxon>
        <taxon>Opalozoa</taxon>
        <taxon>Bicosoecida</taxon>
        <taxon>Cafeteriaceae</taxon>
        <taxon>Cafeteria</taxon>
    </lineage>
</organism>
<comment type="caution">
    <text evidence="2">The sequence shown here is derived from an EMBL/GenBank/DDBJ whole genome shotgun (WGS) entry which is preliminary data.</text>
</comment>
<keyword evidence="1" id="KW-1133">Transmembrane helix</keyword>
<gene>
    <name evidence="2" type="ORF">FNF29_03468</name>
</gene>
<dbReference type="Proteomes" id="UP000323011">
    <property type="component" value="Unassembled WGS sequence"/>
</dbReference>
<evidence type="ECO:0000256" key="1">
    <source>
        <dbReference type="SAM" id="Phobius"/>
    </source>
</evidence>
<feature type="transmembrane region" description="Helical" evidence="1">
    <location>
        <begin position="56"/>
        <end position="76"/>
    </location>
</feature>
<protein>
    <submittedName>
        <fullName evidence="2">Uncharacterized protein</fullName>
    </submittedName>
</protein>
<proteinExistence type="predicted"/>
<dbReference type="EMBL" id="VLTN01000018">
    <property type="protein sequence ID" value="KAA0152944.1"/>
    <property type="molecule type" value="Genomic_DNA"/>
</dbReference>
<keyword evidence="1" id="KW-0472">Membrane</keyword>
<feature type="transmembrane region" description="Helical" evidence="1">
    <location>
        <begin position="180"/>
        <end position="199"/>
    </location>
</feature>
<accession>A0A5A8CK94</accession>
<dbReference type="AlphaFoldDB" id="A0A5A8CK94"/>
<feature type="transmembrane region" description="Helical" evidence="1">
    <location>
        <begin position="20"/>
        <end position="44"/>
    </location>
</feature>
<reference evidence="2 3" key="1">
    <citation type="submission" date="2019-07" db="EMBL/GenBank/DDBJ databases">
        <title>Genomes of Cafeteria roenbergensis.</title>
        <authorList>
            <person name="Fischer M.G."/>
            <person name="Hackl T."/>
            <person name="Roman M."/>
        </authorList>
    </citation>
    <scope>NUCLEOTIDE SEQUENCE [LARGE SCALE GENOMIC DNA]</scope>
    <source>
        <strain evidence="2 3">BVI</strain>
    </source>
</reference>
<evidence type="ECO:0000313" key="2">
    <source>
        <dbReference type="EMBL" id="KAA0152944.1"/>
    </source>
</evidence>
<feature type="transmembrane region" description="Helical" evidence="1">
    <location>
        <begin position="267"/>
        <end position="286"/>
    </location>
</feature>
<evidence type="ECO:0000313" key="3">
    <source>
        <dbReference type="Proteomes" id="UP000323011"/>
    </source>
</evidence>
<keyword evidence="3" id="KW-1185">Reference proteome</keyword>
<sequence length="292" mass="30977">MGGSGAALEIVTSLRSVGGLVFVGALWSYQIVVSGVIWVWQLVAPAVMLHPDHRHSFLLVLELAMTMFTLMTLVLSQPLTRWEFWVSLLSRAGALVLLKTQAPDDLFAMLRGSRAQARYATAARGDSLGSRTLHSLAVEQLACGCVAAVICTEQLLWAVGWIDIPVLALSTAEPGKETDALWSALAALVAIGLIAVPLAETRVRQKMARSRLRAAIIATLAAVRLGQGSKAGTTFVEPASVPPRAEAPLPQRFATQLSIGSSNAVEFAVVVVFAVLAGVSGVYNVMSKHVTI</sequence>
<feature type="transmembrane region" description="Helical" evidence="1">
    <location>
        <begin position="141"/>
        <end position="160"/>
    </location>
</feature>
<name>A0A5A8CK94_CAFRO</name>
<keyword evidence="1" id="KW-0812">Transmembrane</keyword>